<dbReference type="SUPFAM" id="SSF88659">
    <property type="entry name" value="Sigma3 and sigma4 domains of RNA polymerase sigma factors"/>
    <property type="match status" value="1"/>
</dbReference>
<dbReference type="Gene3D" id="1.10.10.10">
    <property type="entry name" value="Winged helix-like DNA-binding domain superfamily/Winged helix DNA-binding domain"/>
    <property type="match status" value="1"/>
</dbReference>
<evidence type="ECO:0000313" key="8">
    <source>
        <dbReference type="EMBL" id="MER0426254.1"/>
    </source>
</evidence>
<comment type="similarity">
    <text evidence="1">Belongs to the sigma-70 factor family. ECF subfamily.</text>
</comment>
<dbReference type="GeneID" id="87632555"/>
<dbReference type="PANTHER" id="PTHR43133">
    <property type="entry name" value="RNA POLYMERASE ECF-TYPE SIGMA FACTO"/>
    <property type="match status" value="1"/>
</dbReference>
<dbReference type="Proteomes" id="UP000509345">
    <property type="component" value="Chromosome"/>
</dbReference>
<keyword evidence="3" id="KW-0731">Sigma factor</keyword>
<dbReference type="EMBL" id="JAAGME010000994">
    <property type="protein sequence ID" value="NEB70051.1"/>
    <property type="molecule type" value="Genomic_DNA"/>
</dbReference>
<accession>A0A6N9VIZ8</accession>
<evidence type="ECO:0000256" key="4">
    <source>
        <dbReference type="ARBA" id="ARBA00023125"/>
    </source>
</evidence>
<name>A0A6N9VIZ8_STRMI</name>
<gene>
    <name evidence="8" type="ORF">ABR748_18800</name>
    <name evidence="9" type="ORF">G3I39_23795</name>
    <name evidence="10" type="ORF">HUT09_15075</name>
</gene>
<evidence type="ECO:0000259" key="6">
    <source>
        <dbReference type="Pfam" id="PF04542"/>
    </source>
</evidence>
<dbReference type="InterPro" id="IPR014325">
    <property type="entry name" value="RNA_pol_sigma-E_actinobac"/>
</dbReference>
<dbReference type="Pfam" id="PF04542">
    <property type="entry name" value="Sigma70_r2"/>
    <property type="match status" value="1"/>
</dbReference>
<protein>
    <submittedName>
        <fullName evidence="9">SigE family RNA polymerase sigma factor</fullName>
    </submittedName>
</protein>
<dbReference type="InterPro" id="IPR013249">
    <property type="entry name" value="RNA_pol_sigma70_r4_t2"/>
</dbReference>
<dbReference type="InterPro" id="IPR007627">
    <property type="entry name" value="RNA_pol_sigma70_r2"/>
</dbReference>
<evidence type="ECO:0000313" key="13">
    <source>
        <dbReference type="Proteomes" id="UP001456562"/>
    </source>
</evidence>
<reference evidence="10 12" key="2">
    <citation type="submission" date="2020-06" db="EMBL/GenBank/DDBJ databases">
        <title>Genome mining for natural products.</title>
        <authorList>
            <person name="Zhang B."/>
            <person name="Shi J."/>
            <person name="Ge H."/>
        </authorList>
    </citation>
    <scope>NUCLEOTIDE SEQUENCE [LARGE SCALE GENOMIC DNA]</scope>
    <source>
        <strain evidence="10 12">NA06532</strain>
    </source>
</reference>
<dbReference type="RefSeq" id="WP_015609386.1">
    <property type="nucleotide sequence ID" value="NZ_CP054926.1"/>
</dbReference>
<reference evidence="9 11" key="1">
    <citation type="submission" date="2020-01" db="EMBL/GenBank/DDBJ databases">
        <title>Insect and environment-associated Actinomycetes.</title>
        <authorList>
            <person name="Currrie C."/>
            <person name="Chevrette M."/>
            <person name="Carlson C."/>
            <person name="Stubbendieck R."/>
            <person name="Wendt-Pienkowski E."/>
        </authorList>
    </citation>
    <scope>NUCLEOTIDE SEQUENCE [LARGE SCALE GENOMIC DNA]</scope>
    <source>
        <strain evidence="9 11">SID14438</strain>
    </source>
</reference>
<dbReference type="SUPFAM" id="SSF88946">
    <property type="entry name" value="Sigma2 domain of RNA polymerase sigma factors"/>
    <property type="match status" value="1"/>
</dbReference>
<evidence type="ECO:0000259" key="7">
    <source>
        <dbReference type="Pfam" id="PF08281"/>
    </source>
</evidence>
<feature type="domain" description="RNA polymerase sigma-70 region 2" evidence="6">
    <location>
        <begin position="26"/>
        <end position="79"/>
    </location>
</feature>
<dbReference type="InterPro" id="IPR039425">
    <property type="entry name" value="RNA_pol_sigma-70-like"/>
</dbReference>
<dbReference type="Pfam" id="PF08281">
    <property type="entry name" value="Sigma70_r4_2"/>
    <property type="match status" value="1"/>
</dbReference>
<dbReference type="NCBIfam" id="TIGR02983">
    <property type="entry name" value="SigE-fam_strep"/>
    <property type="match status" value="1"/>
</dbReference>
<dbReference type="GO" id="GO:0016987">
    <property type="term" value="F:sigma factor activity"/>
    <property type="evidence" value="ECO:0007669"/>
    <property type="project" value="UniProtKB-KW"/>
</dbReference>
<evidence type="ECO:0000313" key="10">
    <source>
        <dbReference type="EMBL" id="QKW43757.1"/>
    </source>
</evidence>
<organism evidence="9 11">
    <name type="scientific">Streptomyces microflavus</name>
    <name type="common">Streptomyces lipmanii</name>
    <dbReference type="NCBI Taxonomy" id="1919"/>
    <lineage>
        <taxon>Bacteria</taxon>
        <taxon>Bacillati</taxon>
        <taxon>Actinomycetota</taxon>
        <taxon>Actinomycetes</taxon>
        <taxon>Kitasatosporales</taxon>
        <taxon>Streptomycetaceae</taxon>
        <taxon>Streptomyces</taxon>
    </lineage>
</organism>
<evidence type="ECO:0000256" key="5">
    <source>
        <dbReference type="ARBA" id="ARBA00023163"/>
    </source>
</evidence>
<dbReference type="NCBIfam" id="TIGR02937">
    <property type="entry name" value="sigma70-ECF"/>
    <property type="match status" value="1"/>
</dbReference>
<reference evidence="8 13" key="3">
    <citation type="submission" date="2024-01" db="EMBL/GenBank/DDBJ databases">
        <title>Metagenomic exploration of the rhizosphere soil microbial community and their significance in facilitating the development of wild simulated ginseng.</title>
        <authorList>
            <person name="Huang J."/>
        </authorList>
    </citation>
    <scope>NUCLEOTIDE SEQUENCE [LARGE SCALE GENOMIC DNA]</scope>
    <source>
        <strain evidence="8 13">WY141</strain>
    </source>
</reference>
<dbReference type="EMBL" id="JBEJUE010000015">
    <property type="protein sequence ID" value="MER0426254.1"/>
    <property type="molecule type" value="Genomic_DNA"/>
</dbReference>
<keyword evidence="5" id="KW-0804">Transcription</keyword>
<sequence length="169" mass="18786">MRTSRAEEFKEFAAGRASHLYRSACLLTSGDVHLAEDLVQETLGRMYVLWGRARRIDNPAAYAQTVLVRIFLTHRRRRSAGERPLAELPEGAPADPDDPALRMTLLRALAQLAPKDRAVVVLRYWEDRSIEETAAALQVSPAAVRTRCVRALGRLRALLGGTIAEFAAH</sequence>
<evidence type="ECO:0000313" key="9">
    <source>
        <dbReference type="EMBL" id="NEB70051.1"/>
    </source>
</evidence>
<dbReference type="GO" id="GO:0003677">
    <property type="term" value="F:DNA binding"/>
    <property type="evidence" value="ECO:0007669"/>
    <property type="project" value="UniProtKB-KW"/>
</dbReference>
<evidence type="ECO:0000256" key="2">
    <source>
        <dbReference type="ARBA" id="ARBA00023015"/>
    </source>
</evidence>
<keyword evidence="4" id="KW-0238">DNA-binding</keyword>
<proteinExistence type="inferred from homology"/>
<dbReference type="InterPro" id="IPR013325">
    <property type="entry name" value="RNA_pol_sigma_r2"/>
</dbReference>
<evidence type="ECO:0000313" key="11">
    <source>
        <dbReference type="Proteomes" id="UP000471648"/>
    </source>
</evidence>
<dbReference type="EMBL" id="CP054926">
    <property type="protein sequence ID" value="QKW43757.1"/>
    <property type="molecule type" value="Genomic_DNA"/>
</dbReference>
<dbReference type="InterPro" id="IPR014284">
    <property type="entry name" value="RNA_pol_sigma-70_dom"/>
</dbReference>
<evidence type="ECO:0000256" key="3">
    <source>
        <dbReference type="ARBA" id="ARBA00023082"/>
    </source>
</evidence>
<keyword evidence="13" id="KW-1185">Reference proteome</keyword>
<dbReference type="Proteomes" id="UP001456562">
    <property type="component" value="Unassembled WGS sequence"/>
</dbReference>
<dbReference type="GO" id="GO:0006352">
    <property type="term" value="P:DNA-templated transcription initiation"/>
    <property type="evidence" value="ECO:0007669"/>
    <property type="project" value="InterPro"/>
</dbReference>
<dbReference type="CDD" id="cd06171">
    <property type="entry name" value="Sigma70_r4"/>
    <property type="match status" value="1"/>
</dbReference>
<feature type="domain" description="RNA polymerase sigma factor 70 region 4 type 2" evidence="7">
    <location>
        <begin position="103"/>
        <end position="155"/>
    </location>
</feature>
<dbReference type="InterPro" id="IPR013324">
    <property type="entry name" value="RNA_pol_sigma_r3/r4-like"/>
</dbReference>
<dbReference type="PANTHER" id="PTHR43133:SF50">
    <property type="entry name" value="ECF RNA POLYMERASE SIGMA FACTOR SIGM"/>
    <property type="match status" value="1"/>
</dbReference>
<evidence type="ECO:0000256" key="1">
    <source>
        <dbReference type="ARBA" id="ARBA00010641"/>
    </source>
</evidence>
<keyword evidence="2" id="KW-0805">Transcription regulation</keyword>
<dbReference type="Proteomes" id="UP000471648">
    <property type="component" value="Unassembled WGS sequence"/>
</dbReference>
<dbReference type="AlphaFoldDB" id="A0A6N9VIZ8"/>
<dbReference type="Gene3D" id="1.10.1740.10">
    <property type="match status" value="1"/>
</dbReference>
<evidence type="ECO:0000313" key="12">
    <source>
        <dbReference type="Proteomes" id="UP000509345"/>
    </source>
</evidence>
<dbReference type="InterPro" id="IPR036388">
    <property type="entry name" value="WH-like_DNA-bd_sf"/>
</dbReference>